<dbReference type="EMBL" id="BMIL01000014">
    <property type="protein sequence ID" value="GGC75806.1"/>
    <property type="molecule type" value="Genomic_DNA"/>
</dbReference>
<feature type="compositionally biased region" description="Basic and acidic residues" evidence="1">
    <location>
        <begin position="496"/>
        <end position="514"/>
    </location>
</feature>
<dbReference type="RefSeq" id="WP_188627948.1">
    <property type="nucleotide sequence ID" value="NZ_BMIL01000014.1"/>
</dbReference>
<evidence type="ECO:0000313" key="4">
    <source>
        <dbReference type="Proteomes" id="UP000651668"/>
    </source>
</evidence>
<reference evidence="3" key="2">
    <citation type="submission" date="2020-09" db="EMBL/GenBank/DDBJ databases">
        <authorList>
            <person name="Sun Q."/>
            <person name="Zhou Y."/>
        </authorList>
    </citation>
    <scope>NUCLEOTIDE SEQUENCE</scope>
    <source>
        <strain evidence="3">CGMCC 1.15343</strain>
    </source>
</reference>
<reference evidence="3" key="1">
    <citation type="journal article" date="2014" name="Int. J. Syst. Evol. Microbiol.">
        <title>Complete genome sequence of Corynebacterium casei LMG S-19264T (=DSM 44701T), isolated from a smear-ripened cheese.</title>
        <authorList>
            <consortium name="US DOE Joint Genome Institute (JGI-PGF)"/>
            <person name="Walter F."/>
            <person name="Albersmeier A."/>
            <person name="Kalinowski J."/>
            <person name="Ruckert C."/>
        </authorList>
    </citation>
    <scope>NUCLEOTIDE SEQUENCE</scope>
    <source>
        <strain evidence="3">CGMCC 1.15343</strain>
    </source>
</reference>
<accession>A0A916XJW4</accession>
<evidence type="ECO:0000259" key="2">
    <source>
        <dbReference type="Pfam" id="PF03432"/>
    </source>
</evidence>
<protein>
    <recommendedName>
        <fullName evidence="2">MobA/VirD2-like nuclease domain-containing protein</fullName>
    </recommendedName>
</protein>
<organism evidence="3 4">
    <name type="scientific">Pedobacter quisquiliarum</name>
    <dbReference type="NCBI Taxonomy" id="1834438"/>
    <lineage>
        <taxon>Bacteria</taxon>
        <taxon>Pseudomonadati</taxon>
        <taxon>Bacteroidota</taxon>
        <taxon>Sphingobacteriia</taxon>
        <taxon>Sphingobacteriales</taxon>
        <taxon>Sphingobacteriaceae</taxon>
        <taxon>Pedobacter</taxon>
    </lineage>
</organism>
<evidence type="ECO:0000313" key="3">
    <source>
        <dbReference type="EMBL" id="GGC75806.1"/>
    </source>
</evidence>
<evidence type="ECO:0000256" key="1">
    <source>
        <dbReference type="SAM" id="MobiDB-lite"/>
    </source>
</evidence>
<comment type="caution">
    <text evidence="3">The sequence shown here is derived from an EMBL/GenBank/DDBJ whole genome shotgun (WGS) entry which is preliminary data.</text>
</comment>
<dbReference type="Proteomes" id="UP000651668">
    <property type="component" value="Unassembled WGS sequence"/>
</dbReference>
<name>A0A916XJW4_9SPHI</name>
<dbReference type="AlphaFoldDB" id="A0A916XJW4"/>
<dbReference type="InterPro" id="IPR005094">
    <property type="entry name" value="Endonuclease_MobA/VirD2"/>
</dbReference>
<keyword evidence="4" id="KW-1185">Reference proteome</keyword>
<sequence length="520" mass="60392">MPTANANTGNGFSKAISYALQEAKKYPEQMRAKVLDFNQVYGSSREMGKQMRELADERKTVQKPVLHVQINFHPDEKLSRVQAEQAIDSILKDIGIEKDNHQYVVVQHKDKAHDHYHVVANRVSMDGELLNDHRIKDRLQVACDKVEKEQGLRPTQGRTVVYDAREEKGFRYVNEQEKQTNKQQKQNKAVRDKNPIIQEQKNEIRKHLQEVLSKKEIDSPEKLKVELERRGVDVQLSENKNGISGISFKKDNISVKGSAIDYKWSEISKALEENRVKVELLRNVNPHLLKSALKEHVQKQKDASLFKADAPGKGNIEAPKFETHSAGVKKESLQPTPEEKREHDFVKDYNLRIESAIKEIKAELQRGNMGGNVSGIMEKNGFKEEKDRFIYSNAGLQIGIKKSTFDWSVKDVKEQFERFKDSEKRYSQLMQQEPKKINMLDKLTGAAKEKEKANDNLKREQREAIKPEFKPQVRGMESRDLTLLSKFEHRVYEHKRQEQLREMFSKKNEQDQNRKNGLKR</sequence>
<gene>
    <name evidence="3" type="ORF">GCM10011387_31990</name>
</gene>
<feature type="domain" description="MobA/VirD2-like nuclease" evidence="2">
    <location>
        <begin position="19"/>
        <end position="152"/>
    </location>
</feature>
<dbReference type="Pfam" id="PF03432">
    <property type="entry name" value="Relaxase"/>
    <property type="match status" value="1"/>
</dbReference>
<proteinExistence type="predicted"/>
<feature type="region of interest" description="Disordered" evidence="1">
    <location>
        <begin position="496"/>
        <end position="520"/>
    </location>
</feature>